<dbReference type="Proteomes" id="UP001165653">
    <property type="component" value="Unassembled WGS sequence"/>
</dbReference>
<dbReference type="RefSeq" id="WP_264511351.1">
    <property type="nucleotide sequence ID" value="NZ_JAPDDR010000002.1"/>
</dbReference>
<gene>
    <name evidence="2" type="ORF">OJ996_03845</name>
</gene>
<proteinExistence type="predicted"/>
<comment type="caution">
    <text evidence="2">The sequence shown here is derived from an EMBL/GenBank/DDBJ whole genome shotgun (WGS) entry which is preliminary data.</text>
</comment>
<keyword evidence="1" id="KW-0808">Transferase</keyword>
<dbReference type="GO" id="GO:0032259">
    <property type="term" value="P:methylation"/>
    <property type="evidence" value="ECO:0007669"/>
    <property type="project" value="UniProtKB-KW"/>
</dbReference>
<dbReference type="Gene3D" id="3.40.50.150">
    <property type="entry name" value="Vaccinia Virus protein VP39"/>
    <property type="match status" value="1"/>
</dbReference>
<reference evidence="2" key="1">
    <citation type="submission" date="2022-10" db="EMBL/GenBank/DDBJ databases">
        <title>Luteolibacter sp. GHJ8, whole genome shotgun sequencing project.</title>
        <authorList>
            <person name="Zhao G."/>
            <person name="Shen L."/>
        </authorList>
    </citation>
    <scope>NUCLEOTIDE SEQUENCE</scope>
    <source>
        <strain evidence="2">GHJ8</strain>
    </source>
</reference>
<keyword evidence="2" id="KW-0489">Methyltransferase</keyword>
<organism evidence="2 3">
    <name type="scientific">Luteolibacter rhizosphaerae</name>
    <dbReference type="NCBI Taxonomy" id="2989719"/>
    <lineage>
        <taxon>Bacteria</taxon>
        <taxon>Pseudomonadati</taxon>
        <taxon>Verrucomicrobiota</taxon>
        <taxon>Verrucomicrobiia</taxon>
        <taxon>Verrucomicrobiales</taxon>
        <taxon>Verrucomicrobiaceae</taxon>
        <taxon>Luteolibacter</taxon>
    </lineage>
</organism>
<evidence type="ECO:0000256" key="1">
    <source>
        <dbReference type="ARBA" id="ARBA00022679"/>
    </source>
</evidence>
<keyword evidence="3" id="KW-1185">Reference proteome</keyword>
<dbReference type="Pfam" id="PF13489">
    <property type="entry name" value="Methyltransf_23"/>
    <property type="match status" value="1"/>
</dbReference>
<evidence type="ECO:0000313" key="2">
    <source>
        <dbReference type="EMBL" id="MCW1912691.1"/>
    </source>
</evidence>
<dbReference type="PANTHER" id="PTHR43861">
    <property type="entry name" value="TRANS-ACONITATE 2-METHYLTRANSFERASE-RELATED"/>
    <property type="match status" value="1"/>
</dbReference>
<sequence>MDLLHRHLGDLSGLSLLDYGCGRGETLRLATGKGMRALGTDLDPECVAISKTHGDTIQLASPQDPVDQFGGKSFDVVTCFHVLEHVDRPKEVLRSLGQIARKAVVLAVPNLRALPRPRALRREPEPVNEGHLQGWDHSHLRNLAERHCNLRVEAWAHDHCKVPVFGELVSRIAGEKALIALETGLFVRLFPFHSASLIALMIPESPSPPP</sequence>
<dbReference type="PANTHER" id="PTHR43861:SF3">
    <property type="entry name" value="PUTATIVE (AFU_ORTHOLOGUE AFUA_2G14390)-RELATED"/>
    <property type="match status" value="1"/>
</dbReference>
<dbReference type="GO" id="GO:0008168">
    <property type="term" value="F:methyltransferase activity"/>
    <property type="evidence" value="ECO:0007669"/>
    <property type="project" value="UniProtKB-KW"/>
</dbReference>
<dbReference type="SUPFAM" id="SSF53335">
    <property type="entry name" value="S-adenosyl-L-methionine-dependent methyltransferases"/>
    <property type="match status" value="1"/>
</dbReference>
<dbReference type="InterPro" id="IPR029063">
    <property type="entry name" value="SAM-dependent_MTases_sf"/>
</dbReference>
<name>A0ABT3FZK2_9BACT</name>
<dbReference type="EMBL" id="JAPDDR010000002">
    <property type="protein sequence ID" value="MCW1912691.1"/>
    <property type="molecule type" value="Genomic_DNA"/>
</dbReference>
<evidence type="ECO:0000313" key="3">
    <source>
        <dbReference type="Proteomes" id="UP001165653"/>
    </source>
</evidence>
<protein>
    <submittedName>
        <fullName evidence="2">Class I SAM-dependent methyltransferase</fullName>
    </submittedName>
</protein>
<accession>A0ABT3FZK2</accession>